<evidence type="ECO:0000313" key="14">
    <source>
        <dbReference type="Proteomes" id="UP001168363"/>
    </source>
</evidence>
<keyword evidence="11" id="KW-0472">Membrane</keyword>
<dbReference type="InterPro" id="IPR011009">
    <property type="entry name" value="Kinase-like_dom_sf"/>
</dbReference>
<dbReference type="Pfam" id="PF00069">
    <property type="entry name" value="Pkinase"/>
    <property type="match status" value="1"/>
</dbReference>
<feature type="compositionally biased region" description="Low complexity" evidence="10">
    <location>
        <begin position="518"/>
        <end position="533"/>
    </location>
</feature>
<keyword evidence="6 13" id="KW-0418">Kinase</keyword>
<dbReference type="CDD" id="cd14014">
    <property type="entry name" value="STKc_PknB_like"/>
    <property type="match status" value="1"/>
</dbReference>
<keyword evidence="2" id="KW-0723">Serine/threonine-protein kinase</keyword>
<evidence type="ECO:0000256" key="11">
    <source>
        <dbReference type="SAM" id="Phobius"/>
    </source>
</evidence>
<dbReference type="Proteomes" id="UP001168363">
    <property type="component" value="Unassembled WGS sequence"/>
</dbReference>
<dbReference type="SMART" id="SM00220">
    <property type="entry name" value="S_TKc"/>
    <property type="match status" value="1"/>
</dbReference>
<keyword evidence="11" id="KW-0812">Transmembrane</keyword>
<feature type="region of interest" description="Disordered" evidence="10">
    <location>
        <begin position="469"/>
        <end position="488"/>
    </location>
</feature>
<accession>A0ABT8TTE1</accession>
<evidence type="ECO:0000256" key="9">
    <source>
        <dbReference type="ARBA" id="ARBA00048679"/>
    </source>
</evidence>
<name>A0ABT8TTE1_9ACTN</name>
<feature type="compositionally biased region" description="Low complexity" evidence="10">
    <location>
        <begin position="413"/>
        <end position="422"/>
    </location>
</feature>
<keyword evidence="4" id="KW-0677">Repeat</keyword>
<feature type="domain" description="Protein kinase" evidence="12">
    <location>
        <begin position="26"/>
        <end position="295"/>
    </location>
</feature>
<dbReference type="PANTHER" id="PTHR43289:SF6">
    <property type="entry name" value="SERINE_THREONINE-PROTEIN KINASE NEKL-3"/>
    <property type="match status" value="1"/>
</dbReference>
<dbReference type="InterPro" id="IPR000719">
    <property type="entry name" value="Prot_kinase_dom"/>
</dbReference>
<evidence type="ECO:0000256" key="10">
    <source>
        <dbReference type="SAM" id="MobiDB-lite"/>
    </source>
</evidence>
<evidence type="ECO:0000256" key="3">
    <source>
        <dbReference type="ARBA" id="ARBA00022679"/>
    </source>
</evidence>
<dbReference type="PANTHER" id="PTHR43289">
    <property type="entry name" value="MITOGEN-ACTIVATED PROTEIN KINASE KINASE KINASE 20-RELATED"/>
    <property type="match status" value="1"/>
</dbReference>
<dbReference type="Pfam" id="PF03793">
    <property type="entry name" value="PASTA"/>
    <property type="match status" value="1"/>
</dbReference>
<comment type="catalytic activity">
    <reaction evidence="8">
        <text>L-threonyl-[protein] + ATP = O-phospho-L-threonyl-[protein] + ADP + H(+)</text>
        <dbReference type="Rhea" id="RHEA:46608"/>
        <dbReference type="Rhea" id="RHEA-COMP:11060"/>
        <dbReference type="Rhea" id="RHEA-COMP:11605"/>
        <dbReference type="ChEBI" id="CHEBI:15378"/>
        <dbReference type="ChEBI" id="CHEBI:30013"/>
        <dbReference type="ChEBI" id="CHEBI:30616"/>
        <dbReference type="ChEBI" id="CHEBI:61977"/>
        <dbReference type="ChEBI" id="CHEBI:456216"/>
        <dbReference type="EC" id="2.7.11.1"/>
    </reaction>
</comment>
<evidence type="ECO:0000256" key="6">
    <source>
        <dbReference type="ARBA" id="ARBA00022777"/>
    </source>
</evidence>
<feature type="region of interest" description="Disordered" evidence="10">
    <location>
        <begin position="500"/>
        <end position="533"/>
    </location>
</feature>
<sequence>MSDDTPTGVMPTGGDDERFADDARRYRLDSLLATGGMGTVWRGTDTTLGRSVAVKLLKPEYAEDLEFRRRFETEAQHAASLHHPGIAAVYDFGEAGDRAGSTMAQPYLVMELVEGQPLSALLRPGQPMDPEVASDLMAQTATALAAAHAAGIVHRDVKPANLLVTPDRRVKVTDFGIARAAEAVGVTQTGQVMGTPQYLSPEQARGQTATAASDVYALGVVAFECLAGRRPFQTDSPVTTALAHLNQPVPELPDEVPAPLAAVVRRALAKAPADRWPDATAMAAALRDPSGHSAAAAGDAPTAVVDQPSPDATQVLPAAGAGAGAAAGLAAAAAAGSGSATPVHGTPATGPATTTTTTTGTPGEGTGDGRSRRGPWAVALMVLLLAAVGALIIVLLVTGGDDEEPVEEPTREPSPTSSSAEPSPTPPTPTATQPATVEVVASDYVGRPVGDVEADLRGQGLSVTLDELDNDGTQEEGAVESVNPTGTLQEGDTVTVRYWGQAPAPEPTPTEEPEPTEEPSATPTETPTDGATG</sequence>
<reference evidence="13" key="1">
    <citation type="submission" date="2023-06" db="EMBL/GenBank/DDBJ databases">
        <title>Genome sequence of Nocardioides sp. SOB44.</title>
        <authorList>
            <person name="Zhang G."/>
        </authorList>
    </citation>
    <scope>NUCLEOTIDE SEQUENCE</scope>
    <source>
        <strain evidence="13">SOB44</strain>
    </source>
</reference>
<dbReference type="RefSeq" id="WP_302709387.1">
    <property type="nucleotide sequence ID" value="NZ_JAULSC010000018.1"/>
</dbReference>
<dbReference type="EMBL" id="JAULSC010000018">
    <property type="protein sequence ID" value="MDO3397220.1"/>
    <property type="molecule type" value="Genomic_DNA"/>
</dbReference>
<dbReference type="GO" id="GO:0016301">
    <property type="term" value="F:kinase activity"/>
    <property type="evidence" value="ECO:0007669"/>
    <property type="project" value="UniProtKB-KW"/>
</dbReference>
<dbReference type="EC" id="2.7.11.1" evidence="1"/>
<gene>
    <name evidence="13" type="ORF">QWJ41_15960</name>
</gene>
<dbReference type="PROSITE" id="PS00108">
    <property type="entry name" value="PROTEIN_KINASE_ST"/>
    <property type="match status" value="1"/>
</dbReference>
<feature type="region of interest" description="Disordered" evidence="10">
    <location>
        <begin position="337"/>
        <end position="372"/>
    </location>
</feature>
<evidence type="ECO:0000313" key="13">
    <source>
        <dbReference type="EMBL" id="MDO3397220.1"/>
    </source>
</evidence>
<feature type="compositionally biased region" description="Low complexity" evidence="10">
    <location>
        <begin position="337"/>
        <end position="361"/>
    </location>
</feature>
<dbReference type="Gene3D" id="3.30.200.20">
    <property type="entry name" value="Phosphorylase Kinase, domain 1"/>
    <property type="match status" value="1"/>
</dbReference>
<dbReference type="InterPro" id="IPR008271">
    <property type="entry name" value="Ser/Thr_kinase_AS"/>
</dbReference>
<evidence type="ECO:0000256" key="4">
    <source>
        <dbReference type="ARBA" id="ARBA00022737"/>
    </source>
</evidence>
<organism evidence="13 14">
    <name type="scientific">Nocardioides cremeus</name>
    <dbReference type="NCBI Taxonomy" id="3058044"/>
    <lineage>
        <taxon>Bacteria</taxon>
        <taxon>Bacillati</taxon>
        <taxon>Actinomycetota</taxon>
        <taxon>Actinomycetes</taxon>
        <taxon>Propionibacteriales</taxon>
        <taxon>Nocardioidaceae</taxon>
        <taxon>Nocardioides</taxon>
    </lineage>
</organism>
<dbReference type="InterPro" id="IPR005543">
    <property type="entry name" value="PASTA_dom"/>
</dbReference>
<dbReference type="PROSITE" id="PS50011">
    <property type="entry name" value="PROTEIN_KINASE_DOM"/>
    <property type="match status" value="1"/>
</dbReference>
<evidence type="ECO:0000256" key="5">
    <source>
        <dbReference type="ARBA" id="ARBA00022741"/>
    </source>
</evidence>
<keyword evidence="3" id="KW-0808">Transferase</keyword>
<dbReference type="Gene3D" id="1.10.510.10">
    <property type="entry name" value="Transferase(Phosphotransferase) domain 1"/>
    <property type="match status" value="1"/>
</dbReference>
<protein>
    <recommendedName>
        <fullName evidence="1">non-specific serine/threonine protein kinase</fullName>
        <ecNumber evidence="1">2.7.11.1</ecNumber>
    </recommendedName>
</protein>
<evidence type="ECO:0000259" key="12">
    <source>
        <dbReference type="PROSITE" id="PS50011"/>
    </source>
</evidence>
<evidence type="ECO:0000256" key="7">
    <source>
        <dbReference type="ARBA" id="ARBA00022840"/>
    </source>
</evidence>
<evidence type="ECO:0000256" key="1">
    <source>
        <dbReference type="ARBA" id="ARBA00012513"/>
    </source>
</evidence>
<keyword evidence="11" id="KW-1133">Transmembrane helix</keyword>
<feature type="transmembrane region" description="Helical" evidence="11">
    <location>
        <begin position="376"/>
        <end position="397"/>
    </location>
</feature>
<feature type="region of interest" description="Disordered" evidence="10">
    <location>
        <begin position="290"/>
        <end position="311"/>
    </location>
</feature>
<evidence type="ECO:0000256" key="8">
    <source>
        <dbReference type="ARBA" id="ARBA00047899"/>
    </source>
</evidence>
<feature type="region of interest" description="Disordered" evidence="10">
    <location>
        <begin position="401"/>
        <end position="434"/>
    </location>
</feature>
<evidence type="ECO:0000256" key="2">
    <source>
        <dbReference type="ARBA" id="ARBA00022527"/>
    </source>
</evidence>
<feature type="compositionally biased region" description="Low complexity" evidence="10">
    <location>
        <begin position="291"/>
        <end position="305"/>
    </location>
</feature>
<proteinExistence type="predicted"/>
<comment type="catalytic activity">
    <reaction evidence="9">
        <text>L-seryl-[protein] + ATP = O-phospho-L-seryl-[protein] + ADP + H(+)</text>
        <dbReference type="Rhea" id="RHEA:17989"/>
        <dbReference type="Rhea" id="RHEA-COMP:9863"/>
        <dbReference type="Rhea" id="RHEA-COMP:11604"/>
        <dbReference type="ChEBI" id="CHEBI:15378"/>
        <dbReference type="ChEBI" id="CHEBI:29999"/>
        <dbReference type="ChEBI" id="CHEBI:30616"/>
        <dbReference type="ChEBI" id="CHEBI:83421"/>
        <dbReference type="ChEBI" id="CHEBI:456216"/>
        <dbReference type="EC" id="2.7.11.1"/>
    </reaction>
</comment>
<feature type="region of interest" description="Disordered" evidence="10">
    <location>
        <begin position="1"/>
        <end position="20"/>
    </location>
</feature>
<feature type="compositionally biased region" description="Acidic residues" evidence="10">
    <location>
        <begin position="469"/>
        <end position="478"/>
    </location>
</feature>
<comment type="caution">
    <text evidence="13">The sequence shown here is derived from an EMBL/GenBank/DDBJ whole genome shotgun (WGS) entry which is preliminary data.</text>
</comment>
<keyword evidence="14" id="KW-1185">Reference proteome</keyword>
<dbReference type="SUPFAM" id="SSF56112">
    <property type="entry name" value="Protein kinase-like (PK-like)"/>
    <property type="match status" value="1"/>
</dbReference>
<keyword evidence="7" id="KW-0067">ATP-binding</keyword>
<keyword evidence="5" id="KW-0547">Nucleotide-binding</keyword>
<dbReference type="CDD" id="cd06577">
    <property type="entry name" value="PASTA_pknB"/>
    <property type="match status" value="1"/>
</dbReference>